<dbReference type="NCBIfam" id="NF009205">
    <property type="entry name" value="PRK12553.1"/>
    <property type="match status" value="1"/>
</dbReference>
<dbReference type="PANTHER" id="PTHR10381">
    <property type="entry name" value="ATP-DEPENDENT CLP PROTEASE PROTEOLYTIC SUBUNIT"/>
    <property type="match status" value="1"/>
</dbReference>
<comment type="caution">
    <text evidence="4">The sequence shown here is derived from an EMBL/GenBank/DDBJ whole genome shotgun (WGS) entry which is preliminary data.</text>
</comment>
<comment type="similarity">
    <text evidence="1 2 3">Belongs to the peptidase S14 family.</text>
</comment>
<evidence type="ECO:0000256" key="2">
    <source>
        <dbReference type="HAMAP-Rule" id="MF_00444"/>
    </source>
</evidence>
<comment type="caution">
    <text evidence="2">Lacks conserved residue(s) required for the propagation of feature annotation.</text>
</comment>
<dbReference type="GO" id="GO:0005737">
    <property type="term" value="C:cytoplasm"/>
    <property type="evidence" value="ECO:0007669"/>
    <property type="project" value="UniProtKB-SubCell"/>
</dbReference>
<protein>
    <recommendedName>
        <fullName evidence="2 3">ATP-dependent Clp protease proteolytic subunit</fullName>
        <ecNumber evidence="2">3.4.21.92</ecNumber>
    </recommendedName>
    <alternativeName>
        <fullName evidence="2">Endopeptidase Clp</fullName>
    </alternativeName>
</protein>
<keyword evidence="2 4" id="KW-0645">Protease</keyword>
<name>A0A4Q7KEG4_9PSEU</name>
<dbReference type="GO" id="GO:0006515">
    <property type="term" value="P:protein quality control for misfolded or incompletely synthesized proteins"/>
    <property type="evidence" value="ECO:0007669"/>
    <property type="project" value="TreeGrafter"/>
</dbReference>
<dbReference type="EC" id="3.4.21.92" evidence="2"/>
<evidence type="ECO:0000313" key="5">
    <source>
        <dbReference type="Proteomes" id="UP000294257"/>
    </source>
</evidence>
<dbReference type="AlphaFoldDB" id="A0A4Q7KEG4"/>
<dbReference type="PANTHER" id="PTHR10381:SF26">
    <property type="entry name" value="ATP-DEPENDENT CLP PROTEASE PROTEOLYTIC SUBUNIT-LIKE-RELATED"/>
    <property type="match status" value="1"/>
</dbReference>
<dbReference type="Gene3D" id="3.90.226.10">
    <property type="entry name" value="2-enoyl-CoA Hydratase, Chain A, domain 1"/>
    <property type="match status" value="1"/>
</dbReference>
<organism evidence="4 5">
    <name type="scientific">Herbihabitans rhizosphaerae</name>
    <dbReference type="NCBI Taxonomy" id="1872711"/>
    <lineage>
        <taxon>Bacteria</taxon>
        <taxon>Bacillati</taxon>
        <taxon>Actinomycetota</taxon>
        <taxon>Actinomycetes</taxon>
        <taxon>Pseudonocardiales</taxon>
        <taxon>Pseudonocardiaceae</taxon>
        <taxon>Herbihabitans</taxon>
    </lineage>
</organism>
<dbReference type="InterPro" id="IPR023562">
    <property type="entry name" value="ClpP/TepA"/>
</dbReference>
<dbReference type="GO" id="GO:0009368">
    <property type="term" value="C:endopeptidase Clp complex"/>
    <property type="evidence" value="ECO:0007669"/>
    <property type="project" value="TreeGrafter"/>
</dbReference>
<dbReference type="GO" id="GO:0004176">
    <property type="term" value="F:ATP-dependent peptidase activity"/>
    <property type="evidence" value="ECO:0007669"/>
    <property type="project" value="InterPro"/>
</dbReference>
<dbReference type="EMBL" id="SGWQ01000013">
    <property type="protein sequence ID" value="RZS32273.1"/>
    <property type="molecule type" value="Genomic_DNA"/>
</dbReference>
<sequence>MNIGSDARFSRYVRSVEPNPFEKLYEERIIFLGTQIDDASAGDVIAQLIHLEGANSDRDIEIYLNSPGGSLTAMLAIYDTMRFVRPRIRTVCVGQVGSAAALILAAGSPGMRACLPNARVLIRQPAAEGLHGQASDLHSYATELQRMRQVMETMLAHHTGKSAEEIHSDIERQKVLTAEEAREYRIVDEVLPYRKAPA</sequence>
<keyword evidence="5" id="KW-1185">Reference proteome</keyword>
<accession>A0A4Q7KEG4</accession>
<comment type="subcellular location">
    <subcellularLocation>
        <location evidence="2">Cytoplasm</location>
    </subcellularLocation>
</comment>
<keyword evidence="2" id="KW-0963">Cytoplasm</keyword>
<evidence type="ECO:0000256" key="3">
    <source>
        <dbReference type="RuleBase" id="RU003567"/>
    </source>
</evidence>
<evidence type="ECO:0000313" key="4">
    <source>
        <dbReference type="EMBL" id="RZS32273.1"/>
    </source>
</evidence>
<feature type="active site" description="Nucleophile" evidence="2">
    <location>
        <position position="98"/>
    </location>
</feature>
<dbReference type="CDD" id="cd07017">
    <property type="entry name" value="S14_ClpP_2"/>
    <property type="match status" value="1"/>
</dbReference>
<comment type="function">
    <text evidence="2">Cleaves peptides in various proteins in a process that requires ATP hydrolysis. Has a chymotrypsin-like activity. Plays a major role in the degradation of misfolded proteins.</text>
</comment>
<proteinExistence type="inferred from homology"/>
<reference evidence="4 5" key="1">
    <citation type="submission" date="2019-02" db="EMBL/GenBank/DDBJ databases">
        <title>Genomic Encyclopedia of Type Strains, Phase IV (KMG-IV): sequencing the most valuable type-strain genomes for metagenomic binning, comparative biology and taxonomic classification.</title>
        <authorList>
            <person name="Goeker M."/>
        </authorList>
    </citation>
    <scope>NUCLEOTIDE SEQUENCE [LARGE SCALE GENOMIC DNA]</scope>
    <source>
        <strain evidence="4 5">DSM 101727</strain>
    </source>
</reference>
<keyword evidence="2" id="KW-0720">Serine protease</keyword>
<evidence type="ECO:0000256" key="1">
    <source>
        <dbReference type="ARBA" id="ARBA00007039"/>
    </source>
</evidence>
<keyword evidence="2" id="KW-0378">Hydrolase</keyword>
<dbReference type="Proteomes" id="UP000294257">
    <property type="component" value="Unassembled WGS sequence"/>
</dbReference>
<dbReference type="SUPFAM" id="SSF52096">
    <property type="entry name" value="ClpP/crotonase"/>
    <property type="match status" value="1"/>
</dbReference>
<dbReference type="RefSeq" id="WP_242613750.1">
    <property type="nucleotide sequence ID" value="NZ_SGWQ01000013.1"/>
</dbReference>
<dbReference type="HAMAP" id="MF_00444">
    <property type="entry name" value="ClpP"/>
    <property type="match status" value="1"/>
</dbReference>
<dbReference type="GO" id="GO:0051117">
    <property type="term" value="F:ATPase binding"/>
    <property type="evidence" value="ECO:0007669"/>
    <property type="project" value="TreeGrafter"/>
</dbReference>
<dbReference type="InterPro" id="IPR001907">
    <property type="entry name" value="ClpP"/>
</dbReference>
<gene>
    <name evidence="2" type="primary">clpP</name>
    <name evidence="4" type="ORF">EV193_113117</name>
</gene>
<comment type="subunit">
    <text evidence="2">Fourteen ClpP subunits assemble into 2 heptameric rings which stack back to back to give a disk-like structure with a central cavity, resembling the structure of eukaryotic proteasomes.</text>
</comment>
<dbReference type="GO" id="GO:0004252">
    <property type="term" value="F:serine-type endopeptidase activity"/>
    <property type="evidence" value="ECO:0007669"/>
    <property type="project" value="UniProtKB-UniRule"/>
</dbReference>
<dbReference type="PRINTS" id="PR00127">
    <property type="entry name" value="CLPPROTEASEP"/>
</dbReference>
<dbReference type="InterPro" id="IPR029045">
    <property type="entry name" value="ClpP/crotonase-like_dom_sf"/>
</dbReference>
<dbReference type="Pfam" id="PF00574">
    <property type="entry name" value="CLP_protease"/>
    <property type="match status" value="1"/>
</dbReference>
<comment type="catalytic activity">
    <reaction evidence="2">
        <text>Hydrolysis of proteins to small peptides in the presence of ATP and magnesium. alpha-casein is the usual test substrate. In the absence of ATP, only oligopeptides shorter than five residues are hydrolyzed (such as succinyl-Leu-Tyr-|-NHMec, and Leu-Tyr-Leu-|-Tyr-Trp, in which cleavage of the -Tyr-|-Leu- and -Tyr-|-Trp bonds also occurs).</text>
        <dbReference type="EC" id="3.4.21.92"/>
    </reaction>
</comment>